<dbReference type="Proteomes" id="UP000248395">
    <property type="component" value="Unassembled WGS sequence"/>
</dbReference>
<dbReference type="RefSeq" id="WP_146215902.1">
    <property type="nucleotide sequence ID" value="NZ_LNQU01000225.1"/>
</dbReference>
<evidence type="ECO:0000313" key="2">
    <source>
        <dbReference type="Proteomes" id="UP000248395"/>
    </source>
</evidence>
<evidence type="ECO:0000313" key="1">
    <source>
        <dbReference type="EMBL" id="PXX50358.1"/>
    </source>
</evidence>
<gene>
    <name evidence="1" type="ORF">DFR38_1025</name>
</gene>
<accession>A0A318JQ22</accession>
<protein>
    <recommendedName>
        <fullName evidence="3">Lipoprotein</fullName>
    </recommendedName>
</protein>
<keyword evidence="2" id="KW-1185">Reference proteome</keyword>
<name>A0A318JQ22_9NEIS</name>
<organism evidence="1 2">
    <name type="scientific">Aquitalea magnusonii</name>
    <dbReference type="NCBI Taxonomy" id="332411"/>
    <lineage>
        <taxon>Bacteria</taxon>
        <taxon>Pseudomonadati</taxon>
        <taxon>Pseudomonadota</taxon>
        <taxon>Betaproteobacteria</taxon>
        <taxon>Neisseriales</taxon>
        <taxon>Chromobacteriaceae</taxon>
        <taxon>Aquitalea</taxon>
    </lineage>
</organism>
<dbReference type="EMBL" id="QJKC01000002">
    <property type="protein sequence ID" value="PXX50358.1"/>
    <property type="molecule type" value="Genomic_DNA"/>
</dbReference>
<sequence>MKNFIILPIATCLTLGCTSTSTPENQNLSDVAFVKKATLTEAVSKVIKSKPSAIFDIYVEWGIMPGVYLADKENEYGTFYLGAGRSFFEKGGKDSPYRLRKGGFWLPKGKNDTPKIFYIFETENVVTYNIDTTALTINNVNNQNNPGKFSATKAQLVGGAIGMGIVNAIIDAETESMKGKRFFIPNVENDSTVEKLKSINIDY</sequence>
<comment type="caution">
    <text evidence="1">The sequence shown here is derived from an EMBL/GenBank/DDBJ whole genome shotgun (WGS) entry which is preliminary data.</text>
</comment>
<dbReference type="PROSITE" id="PS51257">
    <property type="entry name" value="PROKAR_LIPOPROTEIN"/>
    <property type="match status" value="1"/>
</dbReference>
<dbReference type="OrthoDB" id="6870503at2"/>
<reference evidence="1 2" key="1">
    <citation type="submission" date="2018-05" db="EMBL/GenBank/DDBJ databases">
        <title>Genomic Encyclopedia of Type Strains, Phase IV (KMG-IV): sequencing the most valuable type-strain genomes for metagenomic binning, comparative biology and taxonomic classification.</title>
        <authorList>
            <person name="Goeker M."/>
        </authorList>
    </citation>
    <scope>NUCLEOTIDE SEQUENCE [LARGE SCALE GENOMIC DNA]</scope>
    <source>
        <strain evidence="1 2">DSM 25134</strain>
    </source>
</reference>
<dbReference type="AlphaFoldDB" id="A0A318JQ22"/>
<evidence type="ECO:0008006" key="3">
    <source>
        <dbReference type="Google" id="ProtNLM"/>
    </source>
</evidence>
<proteinExistence type="predicted"/>